<keyword evidence="5" id="KW-0648">Protein biosynthesis</keyword>
<evidence type="ECO:0000256" key="5">
    <source>
        <dbReference type="ARBA" id="ARBA00022917"/>
    </source>
</evidence>
<evidence type="ECO:0000256" key="6">
    <source>
        <dbReference type="ARBA" id="ARBA00023134"/>
    </source>
</evidence>
<dbReference type="PROSITE" id="PS00301">
    <property type="entry name" value="G_TR_1"/>
    <property type="match status" value="1"/>
</dbReference>
<protein>
    <submittedName>
        <fullName evidence="11">Tr-type G domain-containing protein</fullName>
    </submittedName>
</protein>
<dbReference type="InterPro" id="IPR031157">
    <property type="entry name" value="G_TR_CS"/>
</dbReference>
<evidence type="ECO:0000256" key="2">
    <source>
        <dbReference type="ARBA" id="ARBA00022490"/>
    </source>
</evidence>
<dbReference type="GO" id="GO:0005737">
    <property type="term" value="C:cytoplasm"/>
    <property type="evidence" value="ECO:0007669"/>
    <property type="project" value="UniProtKB-SubCell"/>
</dbReference>
<dbReference type="GO" id="GO:0006412">
    <property type="term" value="P:translation"/>
    <property type="evidence" value="ECO:0007669"/>
    <property type="project" value="UniProtKB-KW"/>
</dbReference>
<organism evidence="11">
    <name type="scientific">Schistocephalus solidus</name>
    <name type="common">Tapeworm</name>
    <dbReference type="NCBI Taxonomy" id="70667"/>
    <lineage>
        <taxon>Eukaryota</taxon>
        <taxon>Metazoa</taxon>
        <taxon>Spiralia</taxon>
        <taxon>Lophotrochozoa</taxon>
        <taxon>Platyhelminthes</taxon>
        <taxon>Cestoda</taxon>
        <taxon>Eucestoda</taxon>
        <taxon>Diphyllobothriidea</taxon>
        <taxon>Diphyllobothriidae</taxon>
        <taxon>Schistocephalus</taxon>
    </lineage>
</organism>
<dbReference type="SUPFAM" id="SSF50447">
    <property type="entry name" value="Translation proteins"/>
    <property type="match status" value="1"/>
</dbReference>
<keyword evidence="3" id="KW-0547">Nucleotide-binding</keyword>
<evidence type="ECO:0000256" key="3">
    <source>
        <dbReference type="ARBA" id="ARBA00022741"/>
    </source>
</evidence>
<dbReference type="Pfam" id="PF00009">
    <property type="entry name" value="GTP_EFTU"/>
    <property type="match status" value="1"/>
</dbReference>
<evidence type="ECO:0000256" key="4">
    <source>
        <dbReference type="ARBA" id="ARBA00022801"/>
    </source>
</evidence>
<dbReference type="FunFam" id="3.40.50.300:FF:000204">
    <property type="entry name" value="Translation elongation factor Tu"/>
    <property type="match status" value="1"/>
</dbReference>
<dbReference type="GO" id="GO:0005525">
    <property type="term" value="F:GTP binding"/>
    <property type="evidence" value="ECO:0007669"/>
    <property type="project" value="UniProtKB-KW"/>
</dbReference>
<reference evidence="11" key="1">
    <citation type="submission" date="2016-06" db="UniProtKB">
        <authorList>
            <consortium name="WormBaseParasite"/>
        </authorList>
    </citation>
    <scope>IDENTIFICATION</scope>
</reference>
<evidence type="ECO:0000256" key="7">
    <source>
        <dbReference type="ARBA" id="ARBA00049117"/>
    </source>
</evidence>
<gene>
    <name evidence="9" type="ORF">SSLN_LOCUS19932</name>
</gene>
<keyword evidence="4" id="KW-0378">Hydrolase</keyword>
<evidence type="ECO:0000313" key="9">
    <source>
        <dbReference type="EMBL" id="VDM06318.1"/>
    </source>
</evidence>
<dbReference type="Proteomes" id="UP000275846">
    <property type="component" value="Unassembled WGS sequence"/>
</dbReference>
<sequence>MASWEDEVDPKISDSFSKINIDAPEFIPGRPYNFEALSTGTGWSAQPLSDPSPTDDIQIAANPSVPINRKETLSVVFIGHVDAGKSTIGGHLLHLTGMPTPILNDRLGMVDKRTLEKFAKEAKDKNRETWYLSWALDTNLEERDKGITVECGRAFFETENKHFILVDAPGHKSFVPNMITGAAIADLAILVISARRGEFETGFEKGGQTREHAMLVKTAGVKHLIVLINKMDDSTVGWDERRYNECKNKLSPFLKKLGFNTKSDVFFMPCSGFTGAFLRDPAPESVCPWYRGPCLLQYLDELPSLTRCVDGPVRIPIVDRYRDMGTFVFGKIESGSVFRGQMLTMMPNKVSVEVLQVGS</sequence>
<dbReference type="WBParaSite" id="SSLN_0002067301-mRNA-1">
    <property type="protein sequence ID" value="SSLN_0002067301-mRNA-1"/>
    <property type="gene ID" value="SSLN_0002067301"/>
</dbReference>
<dbReference type="InterPro" id="IPR027417">
    <property type="entry name" value="P-loop_NTPase"/>
</dbReference>
<dbReference type="GO" id="GO:0003924">
    <property type="term" value="F:GTPase activity"/>
    <property type="evidence" value="ECO:0007669"/>
    <property type="project" value="InterPro"/>
</dbReference>
<dbReference type="PRINTS" id="PR00315">
    <property type="entry name" value="ELONGATNFCT"/>
</dbReference>
<dbReference type="InterPro" id="IPR000795">
    <property type="entry name" value="T_Tr_GTP-bd_dom"/>
</dbReference>
<accession>A0A183TTY4</accession>
<evidence type="ECO:0000313" key="11">
    <source>
        <dbReference type="WBParaSite" id="SSLN_0002067301-mRNA-1"/>
    </source>
</evidence>
<dbReference type="InterPro" id="IPR009000">
    <property type="entry name" value="Transl_B-barrel_sf"/>
</dbReference>
<dbReference type="STRING" id="70667.A0A183TTY4"/>
<dbReference type="PROSITE" id="PS51722">
    <property type="entry name" value="G_TR_2"/>
    <property type="match status" value="1"/>
</dbReference>
<dbReference type="Gene3D" id="3.40.50.300">
    <property type="entry name" value="P-loop containing nucleotide triphosphate hydrolases"/>
    <property type="match status" value="1"/>
</dbReference>
<comment type="subcellular location">
    <subcellularLocation>
        <location evidence="1">Cytoplasm</location>
    </subcellularLocation>
</comment>
<comment type="catalytic activity">
    <reaction evidence="7">
        <text>GTP + H2O = GDP + phosphate + H(+)</text>
        <dbReference type="Rhea" id="RHEA:19669"/>
        <dbReference type="ChEBI" id="CHEBI:15377"/>
        <dbReference type="ChEBI" id="CHEBI:15378"/>
        <dbReference type="ChEBI" id="CHEBI:37565"/>
        <dbReference type="ChEBI" id="CHEBI:43474"/>
        <dbReference type="ChEBI" id="CHEBI:58189"/>
    </reaction>
    <physiologicalReaction direction="left-to-right" evidence="7">
        <dbReference type="Rhea" id="RHEA:19670"/>
    </physiologicalReaction>
</comment>
<evidence type="ECO:0000256" key="1">
    <source>
        <dbReference type="ARBA" id="ARBA00004496"/>
    </source>
</evidence>
<dbReference type="InterPro" id="IPR050100">
    <property type="entry name" value="TRAFAC_GTPase_members"/>
</dbReference>
<dbReference type="PANTHER" id="PTHR23115">
    <property type="entry name" value="TRANSLATION FACTOR"/>
    <property type="match status" value="1"/>
</dbReference>
<keyword evidence="10" id="KW-1185">Reference proteome</keyword>
<name>A0A183TTY4_SCHSO</name>
<evidence type="ECO:0000313" key="10">
    <source>
        <dbReference type="Proteomes" id="UP000275846"/>
    </source>
</evidence>
<dbReference type="EMBL" id="UYSU01050579">
    <property type="protein sequence ID" value="VDM06318.1"/>
    <property type="molecule type" value="Genomic_DNA"/>
</dbReference>
<proteinExistence type="predicted"/>
<feature type="domain" description="Tr-type G" evidence="8">
    <location>
        <begin position="70"/>
        <end position="313"/>
    </location>
</feature>
<dbReference type="SUPFAM" id="SSF52540">
    <property type="entry name" value="P-loop containing nucleoside triphosphate hydrolases"/>
    <property type="match status" value="1"/>
</dbReference>
<dbReference type="Gene3D" id="2.40.30.10">
    <property type="entry name" value="Translation factors"/>
    <property type="match status" value="1"/>
</dbReference>
<dbReference type="OrthoDB" id="342024at2759"/>
<keyword evidence="2" id="KW-0963">Cytoplasm</keyword>
<dbReference type="CDD" id="cd01883">
    <property type="entry name" value="EF1_alpha"/>
    <property type="match status" value="1"/>
</dbReference>
<reference evidence="9 10" key="2">
    <citation type="submission" date="2018-11" db="EMBL/GenBank/DDBJ databases">
        <authorList>
            <consortium name="Pathogen Informatics"/>
        </authorList>
    </citation>
    <scope>NUCLEOTIDE SEQUENCE [LARGE SCALE GENOMIC DNA]</scope>
    <source>
        <strain evidence="9 10">NST_G2</strain>
    </source>
</reference>
<keyword evidence="6" id="KW-0342">GTP-binding</keyword>
<dbReference type="AlphaFoldDB" id="A0A183TTY4"/>
<evidence type="ECO:0000259" key="8">
    <source>
        <dbReference type="PROSITE" id="PS51722"/>
    </source>
</evidence>